<organism evidence="1 2">
    <name type="scientific">Salinimonas sediminis</name>
    <dbReference type="NCBI Taxonomy" id="2303538"/>
    <lineage>
        <taxon>Bacteria</taxon>
        <taxon>Pseudomonadati</taxon>
        <taxon>Pseudomonadota</taxon>
        <taxon>Gammaproteobacteria</taxon>
        <taxon>Alteromonadales</taxon>
        <taxon>Alteromonadaceae</taxon>
        <taxon>Alteromonas/Salinimonas group</taxon>
        <taxon>Salinimonas</taxon>
    </lineage>
</organism>
<dbReference type="AlphaFoldDB" id="A0A346NP00"/>
<gene>
    <name evidence="1" type="ORF">D0Y50_13435</name>
</gene>
<dbReference type="KEGG" id="salm:D0Y50_13435"/>
<evidence type="ECO:0000313" key="2">
    <source>
        <dbReference type="Proteomes" id="UP000262073"/>
    </source>
</evidence>
<protein>
    <submittedName>
        <fullName evidence="1">Uncharacterized protein</fullName>
    </submittedName>
</protein>
<evidence type="ECO:0000313" key="1">
    <source>
        <dbReference type="EMBL" id="AXR07257.1"/>
    </source>
</evidence>
<proteinExistence type="predicted"/>
<accession>A0A346NP00</accession>
<name>A0A346NP00_9ALTE</name>
<keyword evidence="2" id="KW-1185">Reference proteome</keyword>
<dbReference type="RefSeq" id="WP_108565999.1">
    <property type="nucleotide sequence ID" value="NZ_CP031769.1"/>
</dbReference>
<dbReference type="EMBL" id="CP031769">
    <property type="protein sequence ID" value="AXR07257.1"/>
    <property type="molecule type" value="Genomic_DNA"/>
</dbReference>
<sequence length="256" mass="28642">MFFRILFALVFTIIVSGVNDAKAEVVVPECDALIDWAKEMPVRQSKSLRQLSPAERIKQNEEYEAFDKKANEVARRALSDDVMTSVFGAPLSEWGRGDKKTVVMKIGSCSSSWPDENERRRLNLLAGKSNRFSGTVGDKLPAYKQKDKSSALTDPGCERMNNWASKAGTKEKSISVANRQAMLFTDADTQALFGMAFSQWSGREYAGAQSFVSNCFQEIRKQDDLMAAGLLEAYEGLRIASFYLAQQIRTNGYNRQ</sequence>
<dbReference type="Proteomes" id="UP000262073">
    <property type="component" value="Chromosome"/>
</dbReference>
<reference evidence="1 2" key="1">
    <citation type="submission" date="2018-08" db="EMBL/GenBank/DDBJ databases">
        <title>Salinimonas sediminis sp. nov., a piezophilic bacterium isolated from a deep-sea sediment sample from the New Britain Trench.</title>
        <authorList>
            <person name="Cao J."/>
        </authorList>
    </citation>
    <scope>NUCLEOTIDE SEQUENCE [LARGE SCALE GENOMIC DNA]</scope>
    <source>
        <strain evidence="1 2">N102</strain>
    </source>
</reference>